<dbReference type="PROSITE" id="PS50109">
    <property type="entry name" value="HIS_KIN"/>
    <property type="match status" value="1"/>
</dbReference>
<dbReference type="PANTHER" id="PTHR43547">
    <property type="entry name" value="TWO-COMPONENT HISTIDINE KINASE"/>
    <property type="match status" value="1"/>
</dbReference>
<keyword evidence="6" id="KW-1185">Reference proteome</keyword>
<dbReference type="Gene3D" id="3.30.565.10">
    <property type="entry name" value="Histidine kinase-like ATPase, C-terminal domain"/>
    <property type="match status" value="1"/>
</dbReference>
<proteinExistence type="predicted"/>
<dbReference type="EC" id="2.7.13.3" evidence="2"/>
<dbReference type="InterPro" id="IPR003661">
    <property type="entry name" value="HisK_dim/P_dom"/>
</dbReference>
<evidence type="ECO:0000256" key="3">
    <source>
        <dbReference type="ARBA" id="ARBA00022553"/>
    </source>
</evidence>
<evidence type="ECO:0000313" key="5">
    <source>
        <dbReference type="EMBL" id="QEK51922.1"/>
    </source>
</evidence>
<dbReference type="InterPro" id="IPR003018">
    <property type="entry name" value="GAF"/>
</dbReference>
<organism evidence="5 6">
    <name type="scientific">Pedobacter aquae</name>
    <dbReference type="NCBI Taxonomy" id="2605747"/>
    <lineage>
        <taxon>Bacteria</taxon>
        <taxon>Pseudomonadati</taxon>
        <taxon>Bacteroidota</taxon>
        <taxon>Sphingobacteriia</taxon>
        <taxon>Sphingobacteriales</taxon>
        <taxon>Sphingobacteriaceae</taxon>
        <taxon>Pedobacter</taxon>
    </lineage>
</organism>
<dbReference type="RefSeq" id="WP_149074813.1">
    <property type="nucleotide sequence ID" value="NZ_CP043329.1"/>
</dbReference>
<dbReference type="Gene3D" id="1.10.287.130">
    <property type="match status" value="1"/>
</dbReference>
<dbReference type="PANTHER" id="PTHR43547:SF2">
    <property type="entry name" value="HYBRID SIGNAL TRANSDUCTION HISTIDINE KINASE C"/>
    <property type="match status" value="1"/>
</dbReference>
<accession>A0A5C0VJB2</accession>
<dbReference type="InterPro" id="IPR036890">
    <property type="entry name" value="HATPase_C_sf"/>
</dbReference>
<dbReference type="GO" id="GO:0000155">
    <property type="term" value="F:phosphorelay sensor kinase activity"/>
    <property type="evidence" value="ECO:0007669"/>
    <property type="project" value="InterPro"/>
</dbReference>
<dbReference type="PRINTS" id="PR00344">
    <property type="entry name" value="BCTRLSENSOR"/>
</dbReference>
<dbReference type="InterPro" id="IPR004358">
    <property type="entry name" value="Sig_transdc_His_kin-like_C"/>
</dbReference>
<dbReference type="SMART" id="SM00387">
    <property type="entry name" value="HATPase_c"/>
    <property type="match status" value="1"/>
</dbReference>
<dbReference type="SUPFAM" id="SSF47384">
    <property type="entry name" value="Homodimeric domain of signal transducing histidine kinase"/>
    <property type="match status" value="1"/>
</dbReference>
<dbReference type="InterPro" id="IPR036097">
    <property type="entry name" value="HisK_dim/P_sf"/>
</dbReference>
<dbReference type="Pfam" id="PF02518">
    <property type="entry name" value="HATPase_c"/>
    <property type="match status" value="1"/>
</dbReference>
<keyword evidence="5" id="KW-0808">Transferase</keyword>
<comment type="catalytic activity">
    <reaction evidence="1">
        <text>ATP + protein L-histidine = ADP + protein N-phospho-L-histidine.</text>
        <dbReference type="EC" id="2.7.13.3"/>
    </reaction>
</comment>
<keyword evidence="3" id="KW-0597">Phosphoprotein</keyword>
<sequence>MMDKNPIPDNELQRILNLADFDLDYYSLEDNFKDLTRLAAKALGAPISLVNLIDSYTQWTIAGHGFDMSQMPRENSVCQYTIMQNDAFEVNNLIEDDRFKDKEYAGISGERLKYYLGVPLTTTDGLNIGALCILDTQTKDIDPEKAELLKIIAKEIISRLTALKVIKGLKYKLDEANNIQKKVAHDIRGPIGGIIGLAQIISEQGDQNKLDEVLEFVQLIQKSGTSLLELADEILTANTPKQLGNDEFNLITLKEKLEQLYKPQAIYKNISFVVNINKKAEDIPFPKDKVLQIIGNLVSNAMKFTAENGAVSIDLDMIDGLSGNSLQIIVKDNGIGIHQDRINAILNGNISSTNGTKGEEGYGFGLALVKHLIDGLKGTLAISSKEGEGTTFLIILPQPTRSN</sequence>
<dbReference type="SMART" id="SM00388">
    <property type="entry name" value="HisKA"/>
    <property type="match status" value="1"/>
</dbReference>
<dbReference type="Gene3D" id="3.30.450.40">
    <property type="match status" value="1"/>
</dbReference>
<dbReference type="SUPFAM" id="SSF55781">
    <property type="entry name" value="GAF domain-like"/>
    <property type="match status" value="1"/>
</dbReference>
<protein>
    <recommendedName>
        <fullName evidence="2">histidine kinase</fullName>
        <ecNumber evidence="2">2.7.13.3</ecNumber>
    </recommendedName>
</protein>
<evidence type="ECO:0000256" key="2">
    <source>
        <dbReference type="ARBA" id="ARBA00012438"/>
    </source>
</evidence>
<dbReference type="InterPro" id="IPR003594">
    <property type="entry name" value="HATPase_dom"/>
</dbReference>
<evidence type="ECO:0000313" key="6">
    <source>
        <dbReference type="Proteomes" id="UP000323653"/>
    </source>
</evidence>
<dbReference type="EMBL" id="CP043329">
    <property type="protein sequence ID" value="QEK51922.1"/>
    <property type="molecule type" value="Genomic_DNA"/>
</dbReference>
<keyword evidence="5" id="KW-0418">Kinase</keyword>
<dbReference type="KEGG" id="pej:FYC62_09885"/>
<dbReference type="Pfam" id="PF01590">
    <property type="entry name" value="GAF"/>
    <property type="match status" value="1"/>
</dbReference>
<dbReference type="AlphaFoldDB" id="A0A5C0VJB2"/>
<name>A0A5C0VJB2_9SPHI</name>
<dbReference type="Proteomes" id="UP000323653">
    <property type="component" value="Chromosome"/>
</dbReference>
<dbReference type="InterPro" id="IPR005467">
    <property type="entry name" value="His_kinase_dom"/>
</dbReference>
<reference evidence="5 6" key="1">
    <citation type="submission" date="2019-08" db="EMBL/GenBank/DDBJ databases">
        <title>Pedobacter sp. nov., isolated from Han river, South Korea.</title>
        <authorList>
            <person name="Lee D.-H."/>
            <person name="Kim Y.-S."/>
            <person name="Hwang E.-M."/>
            <person name="Le Tran T.C."/>
            <person name="Cha C.-J."/>
        </authorList>
    </citation>
    <scope>NUCLEOTIDE SEQUENCE [LARGE SCALE GENOMIC DNA]</scope>
    <source>
        <strain evidence="5 6">CJ43</strain>
    </source>
</reference>
<evidence type="ECO:0000259" key="4">
    <source>
        <dbReference type="PROSITE" id="PS50109"/>
    </source>
</evidence>
<dbReference type="Pfam" id="PF00512">
    <property type="entry name" value="HisKA"/>
    <property type="match status" value="1"/>
</dbReference>
<dbReference type="SUPFAM" id="SSF55874">
    <property type="entry name" value="ATPase domain of HSP90 chaperone/DNA topoisomerase II/histidine kinase"/>
    <property type="match status" value="1"/>
</dbReference>
<gene>
    <name evidence="5" type="ORF">FYC62_09885</name>
</gene>
<dbReference type="InterPro" id="IPR029016">
    <property type="entry name" value="GAF-like_dom_sf"/>
</dbReference>
<evidence type="ECO:0000256" key="1">
    <source>
        <dbReference type="ARBA" id="ARBA00000085"/>
    </source>
</evidence>
<feature type="domain" description="Histidine kinase" evidence="4">
    <location>
        <begin position="182"/>
        <end position="400"/>
    </location>
</feature>